<gene>
    <name evidence="1" type="ORF">SAY87_018348</name>
</gene>
<dbReference type="EMBL" id="JAXIOK010000002">
    <property type="protein sequence ID" value="KAK4778161.1"/>
    <property type="molecule type" value="Genomic_DNA"/>
</dbReference>
<accession>A0AAN7LBP7</accession>
<organism evidence="1 2">
    <name type="scientific">Trapa incisa</name>
    <dbReference type="NCBI Taxonomy" id="236973"/>
    <lineage>
        <taxon>Eukaryota</taxon>
        <taxon>Viridiplantae</taxon>
        <taxon>Streptophyta</taxon>
        <taxon>Embryophyta</taxon>
        <taxon>Tracheophyta</taxon>
        <taxon>Spermatophyta</taxon>
        <taxon>Magnoliopsida</taxon>
        <taxon>eudicotyledons</taxon>
        <taxon>Gunneridae</taxon>
        <taxon>Pentapetalae</taxon>
        <taxon>rosids</taxon>
        <taxon>malvids</taxon>
        <taxon>Myrtales</taxon>
        <taxon>Lythraceae</taxon>
        <taxon>Trapa</taxon>
    </lineage>
</organism>
<name>A0AAN7LBP7_9MYRT</name>
<proteinExistence type="predicted"/>
<keyword evidence="2" id="KW-1185">Reference proteome</keyword>
<sequence length="107" mass="12063">MTPVSGSHNTRMREAVMPCLSRSWDIMGYGQLTMEPILDSFSHSWFSLSACGHHDRDGKQGREIPPRAFSSLKRERIPSSCIGVYLSWDAPANPESNCSPLIQFRSY</sequence>
<protein>
    <submittedName>
        <fullName evidence="1">Uncharacterized protein</fullName>
    </submittedName>
</protein>
<dbReference type="AlphaFoldDB" id="A0AAN7LBP7"/>
<dbReference type="Proteomes" id="UP001345219">
    <property type="component" value="Chromosome 14"/>
</dbReference>
<evidence type="ECO:0000313" key="2">
    <source>
        <dbReference type="Proteomes" id="UP001345219"/>
    </source>
</evidence>
<evidence type="ECO:0000313" key="1">
    <source>
        <dbReference type="EMBL" id="KAK4778161.1"/>
    </source>
</evidence>
<comment type="caution">
    <text evidence="1">The sequence shown here is derived from an EMBL/GenBank/DDBJ whole genome shotgun (WGS) entry which is preliminary data.</text>
</comment>
<reference evidence="1 2" key="1">
    <citation type="journal article" date="2023" name="Hortic Res">
        <title>Pangenome of water caltrop reveals structural variations and asymmetric subgenome divergence after allopolyploidization.</title>
        <authorList>
            <person name="Zhang X."/>
            <person name="Chen Y."/>
            <person name="Wang L."/>
            <person name="Yuan Y."/>
            <person name="Fang M."/>
            <person name="Shi L."/>
            <person name="Lu R."/>
            <person name="Comes H.P."/>
            <person name="Ma Y."/>
            <person name="Chen Y."/>
            <person name="Huang G."/>
            <person name="Zhou Y."/>
            <person name="Zheng Z."/>
            <person name="Qiu Y."/>
        </authorList>
    </citation>
    <scope>NUCLEOTIDE SEQUENCE [LARGE SCALE GENOMIC DNA]</scope>
    <source>
        <tissue evidence="1">Roots</tissue>
    </source>
</reference>